<dbReference type="InterPro" id="IPR053012">
    <property type="entry name" value="ER-organelle_contact"/>
</dbReference>
<dbReference type="SUPFAM" id="SSF52087">
    <property type="entry name" value="CRAL/TRIO domain"/>
    <property type="match status" value="1"/>
</dbReference>
<proteinExistence type="predicted"/>
<evidence type="ECO:0000259" key="2">
    <source>
        <dbReference type="PROSITE" id="PS50191"/>
    </source>
</evidence>
<keyword evidence="4" id="KW-1185">Reference proteome</keyword>
<organism evidence="3 4">
    <name type="scientific">Fragariocoptes setiger</name>
    <dbReference type="NCBI Taxonomy" id="1670756"/>
    <lineage>
        <taxon>Eukaryota</taxon>
        <taxon>Metazoa</taxon>
        <taxon>Ecdysozoa</taxon>
        <taxon>Arthropoda</taxon>
        <taxon>Chelicerata</taxon>
        <taxon>Arachnida</taxon>
        <taxon>Acari</taxon>
        <taxon>Acariformes</taxon>
        <taxon>Trombidiformes</taxon>
        <taxon>Prostigmata</taxon>
        <taxon>Eupodina</taxon>
        <taxon>Eriophyoidea</taxon>
        <taxon>Phytoptidae</taxon>
        <taxon>Fragariocoptes</taxon>
    </lineage>
</organism>
<reference evidence="3 4" key="1">
    <citation type="submission" date="2020-10" db="EMBL/GenBank/DDBJ databases">
        <authorList>
            <person name="Klimov P.B."/>
            <person name="Dyachkov S.M."/>
            <person name="Chetverikov P.E."/>
        </authorList>
    </citation>
    <scope>NUCLEOTIDE SEQUENCE [LARGE SCALE GENOMIC DNA]</scope>
    <source>
        <strain evidence="3">BMOC 18-1129-001#AD2665</strain>
        <tissue evidence="3">Entire mites</tissue>
    </source>
</reference>
<accession>A0ABQ7S7D4</accession>
<comment type="caution">
    <text evidence="3">The sequence shown here is derived from an EMBL/GenBank/DDBJ whole genome shotgun (WGS) entry which is preliminary data.</text>
</comment>
<dbReference type="PANTHER" id="PTHR46384">
    <property type="entry name" value="MOTILE SPERM DOMAIN-CONTAINING PROTEIN 2"/>
    <property type="match status" value="1"/>
</dbReference>
<feature type="region of interest" description="Disordered" evidence="1">
    <location>
        <begin position="329"/>
        <end position="369"/>
    </location>
</feature>
<dbReference type="PANTHER" id="PTHR46384:SF1">
    <property type="entry name" value="MOTILE SPERM DOMAIN-CONTAINING PROTEIN 2"/>
    <property type="match status" value="1"/>
</dbReference>
<gene>
    <name evidence="3" type="primary">Mospd2</name>
    <name evidence="3" type="ORF">GZH46_02212</name>
</gene>
<protein>
    <submittedName>
        <fullName evidence="3">Motile sperm domain-containing protein 2</fullName>
    </submittedName>
</protein>
<dbReference type="InterPro" id="IPR036273">
    <property type="entry name" value="CRAL/TRIO_N_dom_sf"/>
</dbReference>
<dbReference type="SMART" id="SM00516">
    <property type="entry name" value="SEC14"/>
    <property type="match status" value="1"/>
</dbReference>
<dbReference type="PROSITE" id="PS50191">
    <property type="entry name" value="CRAL_TRIO"/>
    <property type="match status" value="1"/>
</dbReference>
<dbReference type="Pfam" id="PF00650">
    <property type="entry name" value="CRAL_TRIO"/>
    <property type="match status" value="1"/>
</dbReference>
<evidence type="ECO:0000256" key="1">
    <source>
        <dbReference type="SAM" id="MobiDB-lite"/>
    </source>
</evidence>
<dbReference type="Proteomes" id="UP000825002">
    <property type="component" value="Unassembled WGS sequence"/>
</dbReference>
<name>A0ABQ7S7D4_9ACAR</name>
<feature type="domain" description="CRAL-TRIO" evidence="2">
    <location>
        <begin position="104"/>
        <end position="262"/>
    </location>
</feature>
<evidence type="ECO:0000313" key="4">
    <source>
        <dbReference type="Proteomes" id="UP000825002"/>
    </source>
</evidence>
<dbReference type="InterPro" id="IPR001251">
    <property type="entry name" value="CRAL-TRIO_dom"/>
</dbReference>
<sequence>MPINRMATRDFIKVKERNRLQSLITDQTPNSDPELIKKVREVIMKDFAAHPDLYDPSDIERFQKSDWTVSRFLLRKQLDAAAAAQMIIDCGKWRHRLGMPRWKDTDFPEEFYKIGAMFPYEEDKLGNTVIFVRARFYTKKLECVKDLLQRFLIHIANRVDSERDGRGMAILFDCTGAGMANVDMSMLWFMINEIIPHLPKGLNYVLVYQLPWILRATLSMATKCLPADYRKLINQAGSSDVYEWIAKENLPDFMGGTCDKNYRRAPSGCKSLAELKDELGITQDQVNAVLKVYAPYLDEADKAMAARRKNIRRGSSKLNIWYWIKQDDSTTNKSNEEDNDKANNGAKTDSRKISATGKPKLDAIQDEEQ</sequence>
<evidence type="ECO:0000313" key="3">
    <source>
        <dbReference type="EMBL" id="KAG9509276.1"/>
    </source>
</evidence>
<dbReference type="SUPFAM" id="SSF46938">
    <property type="entry name" value="CRAL/TRIO N-terminal domain"/>
    <property type="match status" value="1"/>
</dbReference>
<dbReference type="CDD" id="cd00170">
    <property type="entry name" value="SEC14"/>
    <property type="match status" value="1"/>
</dbReference>
<dbReference type="EMBL" id="JAIFTH010000566">
    <property type="protein sequence ID" value="KAG9509276.1"/>
    <property type="molecule type" value="Genomic_DNA"/>
</dbReference>
<dbReference type="Gene3D" id="3.40.525.10">
    <property type="entry name" value="CRAL-TRIO lipid binding domain"/>
    <property type="match status" value="1"/>
</dbReference>
<dbReference type="InterPro" id="IPR036865">
    <property type="entry name" value="CRAL-TRIO_dom_sf"/>
</dbReference>